<dbReference type="PANTHER" id="PTHR48020:SF12">
    <property type="entry name" value="PROTON MYO-INOSITOL COTRANSPORTER"/>
    <property type="match status" value="1"/>
</dbReference>
<dbReference type="PANTHER" id="PTHR48020">
    <property type="entry name" value="PROTON MYO-INOSITOL COTRANSPORTER"/>
    <property type="match status" value="1"/>
</dbReference>
<dbReference type="PROSITE" id="PS00217">
    <property type="entry name" value="SUGAR_TRANSPORT_2"/>
    <property type="match status" value="1"/>
</dbReference>
<evidence type="ECO:0000256" key="6">
    <source>
        <dbReference type="ARBA" id="ARBA00023136"/>
    </source>
</evidence>
<dbReference type="InterPro" id="IPR005829">
    <property type="entry name" value="Sugar_transporter_CS"/>
</dbReference>
<evidence type="ECO:0000256" key="2">
    <source>
        <dbReference type="ARBA" id="ARBA00010992"/>
    </source>
</evidence>
<feature type="transmembrane region" description="Helical" evidence="8">
    <location>
        <begin position="186"/>
        <end position="206"/>
    </location>
</feature>
<evidence type="ECO:0000259" key="9">
    <source>
        <dbReference type="PROSITE" id="PS50850"/>
    </source>
</evidence>
<evidence type="ECO:0000256" key="7">
    <source>
        <dbReference type="RuleBase" id="RU003346"/>
    </source>
</evidence>
<dbReference type="NCBIfam" id="TIGR00879">
    <property type="entry name" value="SP"/>
    <property type="match status" value="1"/>
</dbReference>
<name>A0A7W9E260_9MICO</name>
<organism evidence="10 11">
    <name type="scientific">Cryobacterium roopkundense</name>
    <dbReference type="NCBI Taxonomy" id="1001240"/>
    <lineage>
        <taxon>Bacteria</taxon>
        <taxon>Bacillati</taxon>
        <taxon>Actinomycetota</taxon>
        <taxon>Actinomycetes</taxon>
        <taxon>Micrococcales</taxon>
        <taxon>Microbacteriaceae</taxon>
        <taxon>Cryobacterium</taxon>
    </lineage>
</organism>
<dbReference type="AlphaFoldDB" id="A0A7W9E260"/>
<feature type="transmembrane region" description="Helical" evidence="8">
    <location>
        <begin position="338"/>
        <end position="357"/>
    </location>
</feature>
<feature type="transmembrane region" description="Helical" evidence="8">
    <location>
        <begin position="369"/>
        <end position="392"/>
    </location>
</feature>
<dbReference type="GO" id="GO:0005886">
    <property type="term" value="C:plasma membrane"/>
    <property type="evidence" value="ECO:0007669"/>
    <property type="project" value="UniProtKB-SubCell"/>
</dbReference>
<dbReference type="InterPro" id="IPR050814">
    <property type="entry name" value="Myo-inositol_Transporter"/>
</dbReference>
<evidence type="ECO:0000256" key="8">
    <source>
        <dbReference type="SAM" id="Phobius"/>
    </source>
</evidence>
<dbReference type="InterPro" id="IPR020846">
    <property type="entry name" value="MFS_dom"/>
</dbReference>
<evidence type="ECO:0000256" key="3">
    <source>
        <dbReference type="ARBA" id="ARBA00022448"/>
    </source>
</evidence>
<dbReference type="GO" id="GO:0022857">
    <property type="term" value="F:transmembrane transporter activity"/>
    <property type="evidence" value="ECO:0007669"/>
    <property type="project" value="InterPro"/>
</dbReference>
<gene>
    <name evidence="10" type="ORF">BJ997_000306</name>
</gene>
<comment type="similarity">
    <text evidence="2 7">Belongs to the major facilitator superfamily. Sugar transporter (TC 2.A.1.1) family.</text>
</comment>
<reference evidence="10 11" key="1">
    <citation type="submission" date="2020-08" db="EMBL/GenBank/DDBJ databases">
        <title>Sequencing the genomes of 1000 actinobacteria strains.</title>
        <authorList>
            <person name="Klenk H.-P."/>
        </authorList>
    </citation>
    <scope>NUCLEOTIDE SEQUENCE [LARGE SCALE GENOMIC DNA]</scope>
    <source>
        <strain evidence="10 11">DSM 21065</strain>
    </source>
</reference>
<dbReference type="InterPro" id="IPR005828">
    <property type="entry name" value="MFS_sugar_transport-like"/>
</dbReference>
<dbReference type="RefSeq" id="WP_052542701.1">
    <property type="nucleotide sequence ID" value="NZ_JACHBQ010000001.1"/>
</dbReference>
<dbReference type="Gene3D" id="1.20.1250.20">
    <property type="entry name" value="MFS general substrate transporter like domains"/>
    <property type="match status" value="1"/>
</dbReference>
<keyword evidence="4 8" id="KW-0812">Transmembrane</keyword>
<feature type="transmembrane region" description="Helical" evidence="8">
    <location>
        <begin position="160"/>
        <end position="180"/>
    </location>
</feature>
<evidence type="ECO:0000313" key="10">
    <source>
        <dbReference type="EMBL" id="MBB5639758.1"/>
    </source>
</evidence>
<dbReference type="Pfam" id="PF00083">
    <property type="entry name" value="Sugar_tr"/>
    <property type="match status" value="1"/>
</dbReference>
<evidence type="ECO:0000256" key="4">
    <source>
        <dbReference type="ARBA" id="ARBA00022692"/>
    </source>
</evidence>
<feature type="domain" description="Major facilitator superfamily (MFS) profile" evidence="9">
    <location>
        <begin position="30"/>
        <end position="459"/>
    </location>
</feature>
<protein>
    <submittedName>
        <fullName evidence="10">Sugar porter (SP) family MFS transporter</fullName>
    </submittedName>
</protein>
<dbReference type="Proteomes" id="UP000561726">
    <property type="component" value="Unassembled WGS sequence"/>
</dbReference>
<accession>A0A7W9E260</accession>
<feature type="transmembrane region" description="Helical" evidence="8">
    <location>
        <begin position="97"/>
        <end position="117"/>
    </location>
</feature>
<comment type="subcellular location">
    <subcellularLocation>
        <location evidence="1">Cell membrane</location>
        <topology evidence="1">Multi-pass membrane protein</topology>
    </subcellularLocation>
</comment>
<evidence type="ECO:0000256" key="1">
    <source>
        <dbReference type="ARBA" id="ARBA00004651"/>
    </source>
</evidence>
<feature type="transmembrane region" description="Helical" evidence="8">
    <location>
        <begin position="271"/>
        <end position="293"/>
    </location>
</feature>
<feature type="transmembrane region" description="Helical" evidence="8">
    <location>
        <begin position="431"/>
        <end position="452"/>
    </location>
</feature>
<dbReference type="PRINTS" id="PR00171">
    <property type="entry name" value="SUGRTRNSPORT"/>
</dbReference>
<feature type="transmembrane region" description="Helical" evidence="8">
    <location>
        <begin position="123"/>
        <end position="148"/>
    </location>
</feature>
<comment type="caution">
    <text evidence="10">The sequence shown here is derived from an EMBL/GenBank/DDBJ whole genome shotgun (WGS) entry which is preliminary data.</text>
</comment>
<dbReference type="EMBL" id="JACHBQ010000001">
    <property type="protein sequence ID" value="MBB5639758.1"/>
    <property type="molecule type" value="Genomic_DNA"/>
</dbReference>
<feature type="transmembrane region" description="Helical" evidence="8">
    <location>
        <begin position="27"/>
        <end position="48"/>
    </location>
</feature>
<proteinExistence type="inferred from homology"/>
<evidence type="ECO:0000256" key="5">
    <source>
        <dbReference type="ARBA" id="ARBA00022989"/>
    </source>
</evidence>
<feature type="transmembrane region" description="Helical" evidence="8">
    <location>
        <begin position="68"/>
        <end position="85"/>
    </location>
</feature>
<dbReference type="PROSITE" id="PS50850">
    <property type="entry name" value="MFS"/>
    <property type="match status" value="1"/>
</dbReference>
<dbReference type="InterPro" id="IPR036259">
    <property type="entry name" value="MFS_trans_sf"/>
</dbReference>
<sequence length="477" mass="52086">MSLGGPITNAISLKLPPLADGPYNRRLGLVAVIATFGGLLFGYDTGVLNGALSFMMEYFSLNPVQEGLITFTLLIGAALGALLGGRLSDYTGRRKNILLLAVIFFIGAAGCVIAPTYEILLGFRFILGVAVGGASVTVPVYLAEIAPFERRGSLVSRNELMIVMGQFLAFAINAIIGNVWGANEDVWRYMLSVAVLPAFVLFFGMLRMPESPRWLLSKGRHEEALAVLMQVRPEGRAVAEMTEVRLLNAEQADERSGGWSDIIRQPWMRRLLFIGIGLAAYQQLTGINSMMYYGTQVLEQAGFTRDAALSFNVLNGVISVCAVLVALNIINKFNRRSLLLFGFIGTTTMHLFVGTIGVAMPEDNPLRPWLLLVGILLFVGIMQGTIGPLVWLMIAEIFPLKMRGLMIGITVLVLWLTNAIVSLVFPSLVASMGFATFLLFAAVGFLAILFVATSVPETRGKTLEELEEHFKVQYKTF</sequence>
<dbReference type="SUPFAM" id="SSF103473">
    <property type="entry name" value="MFS general substrate transporter"/>
    <property type="match status" value="1"/>
</dbReference>
<feature type="transmembrane region" description="Helical" evidence="8">
    <location>
        <begin position="404"/>
        <end position="425"/>
    </location>
</feature>
<keyword evidence="6 8" id="KW-0472">Membrane</keyword>
<keyword evidence="5 8" id="KW-1133">Transmembrane helix</keyword>
<keyword evidence="3 7" id="KW-0813">Transport</keyword>
<feature type="transmembrane region" description="Helical" evidence="8">
    <location>
        <begin position="313"/>
        <end position="331"/>
    </location>
</feature>
<evidence type="ECO:0000313" key="11">
    <source>
        <dbReference type="Proteomes" id="UP000561726"/>
    </source>
</evidence>
<dbReference type="InterPro" id="IPR003663">
    <property type="entry name" value="Sugar/inositol_transpt"/>
</dbReference>